<name>W6JZF2_9MICO</name>
<evidence type="ECO:0000259" key="1">
    <source>
        <dbReference type="PROSITE" id="PS51459"/>
    </source>
</evidence>
<dbReference type="STRING" id="1193182.BN11_4990023"/>
<dbReference type="Gene3D" id="1.20.120.1870">
    <property type="entry name" value="Fic/DOC protein, Fido domain"/>
    <property type="match status" value="1"/>
</dbReference>
<comment type="caution">
    <text evidence="2">The sequence shown here is derived from an EMBL/GenBank/DDBJ whole genome shotgun (WGS) entry which is preliminary data.</text>
</comment>
<dbReference type="AlphaFoldDB" id="W6JZF2"/>
<protein>
    <submittedName>
        <fullName evidence="2">Death-on-curing family protein</fullName>
    </submittedName>
</protein>
<evidence type="ECO:0000313" key="2">
    <source>
        <dbReference type="EMBL" id="CCH74963.1"/>
    </source>
</evidence>
<dbReference type="PANTHER" id="PTHR39426">
    <property type="entry name" value="HOMOLOGY TO DEATH-ON-CURING PROTEIN OF PHAGE P1"/>
    <property type="match status" value="1"/>
</dbReference>
<accession>W6JZF2</accession>
<dbReference type="Proteomes" id="UP000035763">
    <property type="component" value="Unassembled WGS sequence"/>
</dbReference>
<dbReference type="RefSeq" id="WP_048700332.1">
    <property type="nucleotide sequence ID" value="NZ_HG764815.1"/>
</dbReference>
<dbReference type="Pfam" id="PF02661">
    <property type="entry name" value="Fic"/>
    <property type="match status" value="1"/>
</dbReference>
<keyword evidence="3" id="KW-1185">Reference proteome</keyword>
<dbReference type="PROSITE" id="PS51459">
    <property type="entry name" value="FIDO"/>
    <property type="match status" value="1"/>
</dbReference>
<dbReference type="InterPro" id="IPR053737">
    <property type="entry name" value="Type_II_TA_Toxin"/>
</dbReference>
<feature type="domain" description="Fido" evidence="1">
    <location>
        <begin position="5"/>
        <end position="120"/>
    </location>
</feature>
<gene>
    <name evidence="2" type="ORF">BN11_4990023</name>
</gene>
<organism evidence="2 3">
    <name type="scientific">Nostocoides australiense Ben110</name>
    <dbReference type="NCBI Taxonomy" id="1193182"/>
    <lineage>
        <taxon>Bacteria</taxon>
        <taxon>Bacillati</taxon>
        <taxon>Actinomycetota</taxon>
        <taxon>Actinomycetes</taxon>
        <taxon>Micrococcales</taxon>
        <taxon>Intrasporangiaceae</taxon>
        <taxon>Nostocoides</taxon>
    </lineage>
</organism>
<dbReference type="EMBL" id="CAJA01000444">
    <property type="protein sequence ID" value="CCH74963.1"/>
    <property type="molecule type" value="Genomic_DNA"/>
</dbReference>
<reference evidence="2 3" key="1">
    <citation type="journal article" date="2013" name="ISME J.">
        <title>A metabolic model for members of the genus Tetrasphaera involved in enhanced biological phosphorus removal.</title>
        <authorList>
            <person name="Kristiansen R."/>
            <person name="Nguyen H.T.T."/>
            <person name="Saunders A.M."/>
            <person name="Nielsen J.L."/>
            <person name="Wimmer R."/>
            <person name="Le V.Q."/>
            <person name="McIlroy S.J."/>
            <person name="Petrovski S."/>
            <person name="Seviour R.J."/>
            <person name="Calteau A."/>
            <person name="Nielsen K.L."/>
            <person name="Nielsen P.H."/>
        </authorList>
    </citation>
    <scope>NUCLEOTIDE SEQUENCE [LARGE SCALE GENOMIC DNA]</scope>
    <source>
        <strain evidence="2 3">Ben110</strain>
    </source>
</reference>
<proteinExistence type="predicted"/>
<dbReference type="OrthoDB" id="9802752at2"/>
<dbReference type="PANTHER" id="PTHR39426:SF1">
    <property type="entry name" value="HOMOLOGY TO DEATH-ON-CURING PROTEIN OF PHAGE P1"/>
    <property type="match status" value="1"/>
</dbReference>
<sequence length="130" mass="13905">MTDNLTLEDVLEIAEGVVGEVAVRDIGLLESACHRPRATAFGADAYPTLCEKAAALLHSLAPNHPLTEGNTRLAWAGARVFLLLNSCDVGYASVDEVEGFVLAVARGELEVPEIAAWIEHHLTLDESGQQ</sequence>
<dbReference type="GO" id="GO:0016301">
    <property type="term" value="F:kinase activity"/>
    <property type="evidence" value="ECO:0007669"/>
    <property type="project" value="InterPro"/>
</dbReference>
<evidence type="ECO:0000313" key="3">
    <source>
        <dbReference type="Proteomes" id="UP000035763"/>
    </source>
</evidence>
<dbReference type="InterPro" id="IPR003812">
    <property type="entry name" value="Fido"/>
</dbReference>
<dbReference type="InterPro" id="IPR006440">
    <property type="entry name" value="Doc"/>
</dbReference>